<keyword evidence="13" id="KW-1185">Reference proteome</keyword>
<evidence type="ECO:0000256" key="4">
    <source>
        <dbReference type="ARBA" id="ARBA00022829"/>
    </source>
</evidence>
<evidence type="ECO:0000259" key="10">
    <source>
        <dbReference type="PROSITE" id="PS51898"/>
    </source>
</evidence>
<evidence type="ECO:0000259" key="11">
    <source>
        <dbReference type="PROSITE" id="PS51900"/>
    </source>
</evidence>
<evidence type="ECO:0000256" key="1">
    <source>
        <dbReference type="ARBA" id="ARBA00004496"/>
    </source>
</evidence>
<dbReference type="InterPro" id="IPR013762">
    <property type="entry name" value="Integrase-like_cat_sf"/>
</dbReference>
<evidence type="ECO:0000256" key="9">
    <source>
        <dbReference type="PROSITE-ProRule" id="PRU01248"/>
    </source>
</evidence>
<dbReference type="EMBL" id="CP104013">
    <property type="protein sequence ID" value="UYP44086.1"/>
    <property type="molecule type" value="Genomic_DNA"/>
</dbReference>
<evidence type="ECO:0000256" key="7">
    <source>
        <dbReference type="ARBA" id="ARBA00023172"/>
    </source>
</evidence>
<dbReference type="Gene3D" id="1.10.150.130">
    <property type="match status" value="1"/>
</dbReference>
<reference evidence="12" key="1">
    <citation type="submission" date="2022-09" db="EMBL/GenBank/DDBJ databases">
        <title>Actin cytoskeleton and complex cell architecture in an #Asgard archaeon.</title>
        <authorList>
            <person name="Ponce Toledo R.I."/>
            <person name="Schleper C."/>
            <person name="Rodrigues Oliveira T."/>
            <person name="Wollweber F."/>
            <person name="Xu J."/>
            <person name="Rittmann S."/>
            <person name="Klingl A."/>
            <person name="Pilhofer M."/>
        </authorList>
    </citation>
    <scope>NUCLEOTIDE SEQUENCE</scope>
    <source>
        <strain evidence="12">B-35</strain>
    </source>
</reference>
<evidence type="ECO:0000313" key="13">
    <source>
        <dbReference type="Proteomes" id="UP001208689"/>
    </source>
</evidence>
<proteinExistence type="predicted"/>
<evidence type="ECO:0000256" key="8">
    <source>
        <dbReference type="ARBA" id="ARBA00023306"/>
    </source>
</evidence>
<dbReference type="InterPro" id="IPR010998">
    <property type="entry name" value="Integrase_recombinase_N"/>
</dbReference>
<keyword evidence="4" id="KW-0159">Chromosome partition</keyword>
<dbReference type="SUPFAM" id="SSF56349">
    <property type="entry name" value="DNA breaking-rejoining enzymes"/>
    <property type="match status" value="1"/>
</dbReference>
<dbReference type="PANTHER" id="PTHR30349">
    <property type="entry name" value="PHAGE INTEGRASE-RELATED"/>
    <property type="match status" value="1"/>
</dbReference>
<keyword evidence="6 9" id="KW-0238">DNA-binding</keyword>
<keyword evidence="8" id="KW-0131">Cell cycle</keyword>
<evidence type="ECO:0000256" key="5">
    <source>
        <dbReference type="ARBA" id="ARBA00022908"/>
    </source>
</evidence>
<dbReference type="InterPro" id="IPR050090">
    <property type="entry name" value="Tyrosine_recombinase_XerCD"/>
</dbReference>
<dbReference type="Pfam" id="PF00589">
    <property type="entry name" value="Phage_integrase"/>
    <property type="match status" value="1"/>
</dbReference>
<gene>
    <name evidence="12" type="ORF">NEF87_000371</name>
</gene>
<dbReference type="InterPro" id="IPR002104">
    <property type="entry name" value="Integrase_catalytic"/>
</dbReference>
<name>A0ABY6HNF2_9ARCH</name>
<accession>A0ABY6HNF2</accession>
<sequence>MKNMLLSEIIPDFLIAKEVEEGCSQNTIKAYNYDLQILLKHLSQIDVDKIQIFHIRKVLKYFYEKQYSKRAIARKIACYKSFFQFCVDNELLLKNPMRAIKSPKISQQEALPKYLSLEDIQTIFGMLDKWKGTTNHKYCRLKVIIRLMYASLARISEICNLNIQDIDISNRSIKVTGKGNKERYIPIDFTTAKYLAEFINFRQMESSEEYTPLFINSRNKRISPRTIQRDLQELKEHLGFPKEKKFTPHIFRHSGATHLRQNGMDISELQDLLGHANPNTTRIYAKNDISRLKKSYDEYHPLALNS</sequence>
<dbReference type="InterPro" id="IPR044068">
    <property type="entry name" value="CB"/>
</dbReference>
<keyword evidence="3" id="KW-0132">Cell division</keyword>
<dbReference type="Proteomes" id="UP001208689">
    <property type="component" value="Chromosome"/>
</dbReference>
<keyword evidence="5" id="KW-0229">DNA integration</keyword>
<dbReference type="InterPro" id="IPR011010">
    <property type="entry name" value="DNA_brk_join_enz"/>
</dbReference>
<keyword evidence="7" id="KW-0233">DNA recombination</keyword>
<evidence type="ECO:0000313" key="12">
    <source>
        <dbReference type="EMBL" id="UYP44086.1"/>
    </source>
</evidence>
<keyword evidence="2" id="KW-0963">Cytoplasm</keyword>
<dbReference type="Gene3D" id="1.10.443.10">
    <property type="entry name" value="Intergrase catalytic core"/>
    <property type="match status" value="1"/>
</dbReference>
<feature type="domain" description="Core-binding (CB)" evidence="11">
    <location>
        <begin position="4"/>
        <end position="87"/>
    </location>
</feature>
<dbReference type="PROSITE" id="PS51900">
    <property type="entry name" value="CB"/>
    <property type="match status" value="1"/>
</dbReference>
<comment type="subcellular location">
    <subcellularLocation>
        <location evidence="1">Cytoplasm</location>
    </subcellularLocation>
</comment>
<dbReference type="Pfam" id="PF02899">
    <property type="entry name" value="Phage_int_SAM_1"/>
    <property type="match status" value="1"/>
</dbReference>
<evidence type="ECO:0000256" key="3">
    <source>
        <dbReference type="ARBA" id="ARBA00022618"/>
    </source>
</evidence>
<evidence type="ECO:0000256" key="2">
    <source>
        <dbReference type="ARBA" id="ARBA00022490"/>
    </source>
</evidence>
<dbReference type="InterPro" id="IPR004107">
    <property type="entry name" value="Integrase_SAM-like_N"/>
</dbReference>
<evidence type="ECO:0000256" key="6">
    <source>
        <dbReference type="ARBA" id="ARBA00023125"/>
    </source>
</evidence>
<dbReference type="PROSITE" id="PS51898">
    <property type="entry name" value="TYR_RECOMBINASE"/>
    <property type="match status" value="1"/>
</dbReference>
<dbReference type="NCBIfam" id="NF040815">
    <property type="entry name" value="recomb_XerA_Arch"/>
    <property type="match status" value="1"/>
</dbReference>
<dbReference type="PANTHER" id="PTHR30349:SF77">
    <property type="entry name" value="TYROSINE RECOMBINASE XERC"/>
    <property type="match status" value="1"/>
</dbReference>
<feature type="domain" description="Tyr recombinase" evidence="10">
    <location>
        <begin position="110"/>
        <end position="297"/>
    </location>
</feature>
<protein>
    <submittedName>
        <fullName evidence="12">Tyrosine recombinase XerA</fullName>
    </submittedName>
</protein>
<organism evidence="12 13">
    <name type="scientific">Candidatus Lokiarchaeum ossiferum</name>
    <dbReference type="NCBI Taxonomy" id="2951803"/>
    <lineage>
        <taxon>Archaea</taxon>
        <taxon>Promethearchaeati</taxon>
        <taxon>Promethearchaeota</taxon>
        <taxon>Promethearchaeia</taxon>
        <taxon>Promethearchaeales</taxon>
        <taxon>Promethearchaeaceae</taxon>
        <taxon>Candidatus Lokiarchaeum</taxon>
    </lineage>
</organism>